<keyword evidence="2" id="KW-1185">Reference proteome</keyword>
<accession>A0AAP2G218</accession>
<organism evidence="1 2">
    <name type="scientific">Litoribacter ruber</name>
    <dbReference type="NCBI Taxonomy" id="702568"/>
    <lineage>
        <taxon>Bacteria</taxon>
        <taxon>Pseudomonadati</taxon>
        <taxon>Bacteroidota</taxon>
        <taxon>Cytophagia</taxon>
        <taxon>Cytophagales</taxon>
        <taxon>Cyclobacteriaceae</taxon>
        <taxon>Litoribacter</taxon>
    </lineage>
</organism>
<dbReference type="EMBL" id="JAHCMY010000008">
    <property type="protein sequence ID" value="MBS9525082.1"/>
    <property type="molecule type" value="Genomic_DNA"/>
</dbReference>
<proteinExistence type="predicted"/>
<gene>
    <name evidence="1" type="ORF">KI659_13765</name>
</gene>
<sequence length="158" mass="17671">MTKLIYILRHGEAEHGGSFSEDFKRNLTPNGQMDIQRVGKSLSVQYSKPELLIHSPAVRTTQTAQIIQEHFSASSIIKKESVYESSLSNLIKVVQSVGDDVSRLMLVGHNPGLMELVNYLTDQPLYYLQPGTCVIMELQIEKWSYISGNCGSVLEVVQ</sequence>
<dbReference type="Pfam" id="PF00300">
    <property type="entry name" value="His_Phos_1"/>
    <property type="match status" value="1"/>
</dbReference>
<protein>
    <submittedName>
        <fullName evidence="1">Histidine phosphatase family protein</fullName>
    </submittedName>
</protein>
<dbReference type="Gene3D" id="3.40.50.1240">
    <property type="entry name" value="Phosphoglycerate mutase-like"/>
    <property type="match status" value="1"/>
</dbReference>
<dbReference type="RefSeq" id="WP_213945945.1">
    <property type="nucleotide sequence ID" value="NZ_JAHCMY010000008.1"/>
</dbReference>
<dbReference type="SUPFAM" id="SSF53254">
    <property type="entry name" value="Phosphoglycerate mutase-like"/>
    <property type="match status" value="1"/>
</dbReference>
<dbReference type="AlphaFoldDB" id="A0AAP2G218"/>
<evidence type="ECO:0000313" key="1">
    <source>
        <dbReference type="EMBL" id="MBS9525082.1"/>
    </source>
</evidence>
<reference evidence="1 2" key="1">
    <citation type="submission" date="2021-05" db="EMBL/GenBank/DDBJ databases">
        <authorList>
            <person name="Zhang Z.D."/>
            <person name="Osman G."/>
        </authorList>
    </citation>
    <scope>NUCLEOTIDE SEQUENCE [LARGE SCALE GENOMIC DNA]</scope>
    <source>
        <strain evidence="1 2">KCTC 32217</strain>
    </source>
</reference>
<dbReference type="InterPro" id="IPR013078">
    <property type="entry name" value="His_Pase_superF_clade-1"/>
</dbReference>
<dbReference type="Proteomes" id="UP001319104">
    <property type="component" value="Unassembled WGS sequence"/>
</dbReference>
<name>A0AAP2G218_9BACT</name>
<dbReference type="InterPro" id="IPR029033">
    <property type="entry name" value="His_PPase_superfam"/>
</dbReference>
<comment type="caution">
    <text evidence="1">The sequence shown here is derived from an EMBL/GenBank/DDBJ whole genome shotgun (WGS) entry which is preliminary data.</text>
</comment>
<evidence type="ECO:0000313" key="2">
    <source>
        <dbReference type="Proteomes" id="UP001319104"/>
    </source>
</evidence>
<dbReference type="CDD" id="cd07067">
    <property type="entry name" value="HP_PGM_like"/>
    <property type="match status" value="1"/>
</dbReference>